<dbReference type="Proteomes" id="UP000003805">
    <property type="component" value="Unassembled WGS sequence"/>
</dbReference>
<name>D7NGG6_9BACT</name>
<evidence type="ECO:0000313" key="1">
    <source>
        <dbReference type="EMBL" id="EFI47356.1"/>
    </source>
</evidence>
<protein>
    <submittedName>
        <fullName evidence="1">Uncharacterized protein</fullName>
    </submittedName>
</protein>
<gene>
    <name evidence="1" type="ORF">HMPREF0665_02683</name>
</gene>
<dbReference type="HOGENOM" id="CLU_713426_0_0_10"/>
<organism evidence="1 2">
    <name type="scientific">Segatella oris C735</name>
    <dbReference type="NCBI Taxonomy" id="563008"/>
    <lineage>
        <taxon>Bacteria</taxon>
        <taxon>Pseudomonadati</taxon>
        <taxon>Bacteroidota</taxon>
        <taxon>Bacteroidia</taxon>
        <taxon>Bacteroidales</taxon>
        <taxon>Prevotellaceae</taxon>
        <taxon>Segatella</taxon>
    </lineage>
</organism>
<dbReference type="EMBL" id="GL349584">
    <property type="protein sequence ID" value="EFI47356.1"/>
    <property type="molecule type" value="Genomic_DNA"/>
</dbReference>
<evidence type="ECO:0000313" key="2">
    <source>
        <dbReference type="Proteomes" id="UP000003805"/>
    </source>
</evidence>
<accession>D7NGG6</accession>
<keyword evidence="2" id="KW-1185">Reference proteome</keyword>
<proteinExistence type="predicted"/>
<reference evidence="1 2" key="1">
    <citation type="submission" date="2010-02" db="EMBL/GenBank/DDBJ databases">
        <title>The Genome Sequence of Prevotella oris strain C735.</title>
        <authorList>
            <consortium name="The Broad Institute Genome Sequencing Platform"/>
            <person name="Ward D."/>
            <person name="Feldgarden M."/>
            <person name="Earl A."/>
            <person name="Young S.K."/>
            <person name="Zeng Q."/>
            <person name="Koehrsen M."/>
            <person name="Alvarado L."/>
            <person name="Berlin A."/>
            <person name="Bochicchio J."/>
            <person name="Borenstein D."/>
            <person name="Chapman S.B."/>
            <person name="Chen Z."/>
            <person name="Engels R."/>
            <person name="Freedman E."/>
            <person name="Gellesch M."/>
            <person name="Goldberg J."/>
            <person name="Griggs A."/>
            <person name="Gujja S."/>
            <person name="Heilman E."/>
            <person name="Heiman D."/>
            <person name="Hepburn T."/>
            <person name="Howarth C."/>
            <person name="Jen D."/>
            <person name="Larson L."/>
            <person name="Mehta T."/>
            <person name="Park D."/>
            <person name="Pearson M."/>
            <person name="Roberts A."/>
            <person name="Saif S."/>
            <person name="Shea T."/>
            <person name="Shenoy N."/>
            <person name="Sisk P."/>
            <person name="Stolte C."/>
            <person name="Sykes S."/>
            <person name="Thomson T."/>
            <person name="Walk T."/>
            <person name="White J."/>
            <person name="Yandava C."/>
            <person name="Sibley C.D."/>
            <person name="Field T.R."/>
            <person name="Grinwis M."/>
            <person name="Eshaghurshan C.S."/>
            <person name="Surette M.G."/>
            <person name="Haas B."/>
            <person name="Nusbaum C."/>
            <person name="Birren B."/>
        </authorList>
    </citation>
    <scope>NUCLEOTIDE SEQUENCE [LARGE SCALE GENOMIC DNA]</scope>
    <source>
        <strain evidence="1 2">C735</strain>
    </source>
</reference>
<sequence length="387" mass="44333">MTSGRTLSVTKGIDQIKGVERIGVEGKVLGVLKNVCKIWNLYGQFSDFVDLFTWAAANDHSKPIPIPMIGGIVELMMQDVDRLQAEVDQAIYRNIQRQLNEAKKKGLTAVRGLVALKSFIDYANSIGLSYQVYPISLNQLSDITTGHIIYHRNLQYKMDAECSLLLRLQSDSKRDNMNIYIIETIFFNKNKIFMKQLLFICLLVLLSCTSGNNYVSIQQIDSKYPITIGITHDTISYVDFPISFLMNRETNNPVTLLGHTYKSGSSYTLGDKEWYLNGIILYNVNGKIGYSPEGEDWRKLGCKQREYIVFIRYQQLTQEAKTLLKTQIKSFPDSGEVKIGNIQQLRKKNKQIVFGFLKKDSISFTFSHINFMKKYIVNTIYMPVEVR</sequence>
<dbReference type="AlphaFoldDB" id="D7NGG6"/>